<proteinExistence type="predicted"/>
<keyword evidence="3" id="KW-1185">Reference proteome</keyword>
<dbReference type="GO" id="GO:0008168">
    <property type="term" value="F:methyltransferase activity"/>
    <property type="evidence" value="ECO:0007669"/>
    <property type="project" value="UniProtKB-KW"/>
</dbReference>
<dbReference type="Gene3D" id="3.40.50.150">
    <property type="entry name" value="Vaccinia Virus protein VP39"/>
    <property type="match status" value="1"/>
</dbReference>
<dbReference type="Pfam" id="PF13649">
    <property type="entry name" value="Methyltransf_25"/>
    <property type="match status" value="1"/>
</dbReference>
<dbReference type="SUPFAM" id="SSF46785">
    <property type="entry name" value="Winged helix' DNA-binding domain"/>
    <property type="match status" value="1"/>
</dbReference>
<dbReference type="InterPro" id="IPR036388">
    <property type="entry name" value="WH-like_DNA-bd_sf"/>
</dbReference>
<gene>
    <name evidence="2" type="ORF">Pla52n_61180</name>
</gene>
<name>A0A5C6A2X5_9BACT</name>
<feature type="domain" description="Methyltransferase" evidence="1">
    <location>
        <begin position="142"/>
        <end position="245"/>
    </location>
</feature>
<reference evidence="2 3" key="1">
    <citation type="submission" date="2019-02" db="EMBL/GenBank/DDBJ databases">
        <title>Deep-cultivation of Planctomycetes and their phenomic and genomic characterization uncovers novel biology.</title>
        <authorList>
            <person name="Wiegand S."/>
            <person name="Jogler M."/>
            <person name="Boedeker C."/>
            <person name="Pinto D."/>
            <person name="Vollmers J."/>
            <person name="Rivas-Marin E."/>
            <person name="Kohn T."/>
            <person name="Peeters S.H."/>
            <person name="Heuer A."/>
            <person name="Rast P."/>
            <person name="Oberbeckmann S."/>
            <person name="Bunk B."/>
            <person name="Jeske O."/>
            <person name="Meyerdierks A."/>
            <person name="Storesund J.E."/>
            <person name="Kallscheuer N."/>
            <person name="Luecker S."/>
            <person name="Lage O.M."/>
            <person name="Pohl T."/>
            <person name="Merkel B.J."/>
            <person name="Hornburger P."/>
            <person name="Mueller R.-W."/>
            <person name="Bruemmer F."/>
            <person name="Labrenz M."/>
            <person name="Spormann A.M."/>
            <person name="Op Den Camp H."/>
            <person name="Overmann J."/>
            <person name="Amann R."/>
            <person name="Jetten M.S.M."/>
            <person name="Mascher T."/>
            <person name="Medema M.H."/>
            <person name="Devos D.P."/>
            <person name="Kaster A.-K."/>
            <person name="Ovreas L."/>
            <person name="Rohde M."/>
            <person name="Galperin M.Y."/>
            <person name="Jogler C."/>
        </authorList>
    </citation>
    <scope>NUCLEOTIDE SEQUENCE [LARGE SCALE GENOMIC DNA]</scope>
    <source>
        <strain evidence="2 3">Pla52n</strain>
    </source>
</reference>
<sequence>MQINAMSHLLRTARTSGVLDALRGGQKTLDQLCADLSLDTAITSLFLDALISIGIVEQYGEDFALARAAQLLCQYDHDFGDEAWSGLEQKLREGRPNVAAPEMDQAMVDHTAATQWSQTGAAIQAAEILNIGGEGEPQGVRILDLGCGSAVFSCAIAHHDPQSTLVAVDHRGALQAAKSTGDSIELSDRMELVEADLQSGEMDWADTLDEASFDLVLLAQRLSVLSSEAAVSMLGVAAKLTKPGGRVVLVDVFRGQSRPTLTESIGALRIATGTGAGYVRSLKEAQQLMLGAGLGEIQFTYLAASREHLGMMVARKIT</sequence>
<evidence type="ECO:0000313" key="3">
    <source>
        <dbReference type="Proteomes" id="UP000320176"/>
    </source>
</evidence>
<dbReference type="GO" id="GO:0032259">
    <property type="term" value="P:methylation"/>
    <property type="evidence" value="ECO:0007669"/>
    <property type="project" value="UniProtKB-KW"/>
</dbReference>
<protein>
    <submittedName>
        <fullName evidence="2">N5-glutamine S-adenosyl-L-methionine-dependent methyltransferase</fullName>
    </submittedName>
</protein>
<dbReference type="AlphaFoldDB" id="A0A5C6A2X5"/>
<keyword evidence="2" id="KW-0808">Transferase</keyword>
<dbReference type="InterPro" id="IPR029063">
    <property type="entry name" value="SAM-dependent_MTases_sf"/>
</dbReference>
<dbReference type="InterPro" id="IPR036390">
    <property type="entry name" value="WH_DNA-bd_sf"/>
</dbReference>
<dbReference type="Gene3D" id="1.10.10.10">
    <property type="entry name" value="Winged helix-like DNA-binding domain superfamily/Winged helix DNA-binding domain"/>
    <property type="match status" value="1"/>
</dbReference>
<dbReference type="EMBL" id="SJPN01000010">
    <property type="protein sequence ID" value="TWT92753.1"/>
    <property type="molecule type" value="Genomic_DNA"/>
</dbReference>
<dbReference type="CDD" id="cd02440">
    <property type="entry name" value="AdoMet_MTases"/>
    <property type="match status" value="1"/>
</dbReference>
<dbReference type="OrthoDB" id="242883at2"/>
<accession>A0A5C6A2X5</accession>
<evidence type="ECO:0000313" key="2">
    <source>
        <dbReference type="EMBL" id="TWT92753.1"/>
    </source>
</evidence>
<evidence type="ECO:0000259" key="1">
    <source>
        <dbReference type="Pfam" id="PF13649"/>
    </source>
</evidence>
<organism evidence="2 3">
    <name type="scientific">Stieleria varia</name>
    <dbReference type="NCBI Taxonomy" id="2528005"/>
    <lineage>
        <taxon>Bacteria</taxon>
        <taxon>Pseudomonadati</taxon>
        <taxon>Planctomycetota</taxon>
        <taxon>Planctomycetia</taxon>
        <taxon>Pirellulales</taxon>
        <taxon>Pirellulaceae</taxon>
        <taxon>Stieleria</taxon>
    </lineage>
</organism>
<comment type="caution">
    <text evidence="2">The sequence shown here is derived from an EMBL/GenBank/DDBJ whole genome shotgun (WGS) entry which is preliminary data.</text>
</comment>
<dbReference type="Proteomes" id="UP000320176">
    <property type="component" value="Unassembled WGS sequence"/>
</dbReference>
<dbReference type="SUPFAM" id="SSF53335">
    <property type="entry name" value="S-adenosyl-L-methionine-dependent methyltransferases"/>
    <property type="match status" value="1"/>
</dbReference>
<dbReference type="InterPro" id="IPR041698">
    <property type="entry name" value="Methyltransf_25"/>
</dbReference>
<keyword evidence="2" id="KW-0489">Methyltransferase</keyword>